<accession>A0A1J0ETX1</accession>
<evidence type="ECO:0000313" key="2">
    <source>
        <dbReference type="Proteomes" id="UP000182567"/>
    </source>
</evidence>
<sequence>MAHPVKDTSMIDAIYCMQLRELLLDHNRCVPVPKHIADTVNEDQVDFRYVKNWAVQQKLLSQHAEIGLVA</sequence>
<geneLocation type="plasmid" evidence="1">
    <name>unnamed1</name>
</geneLocation>
<organism evidence="1 2">
    <name type="scientific">Pseudomonas frederiksbergensis</name>
    <dbReference type="NCBI Taxonomy" id="104087"/>
    <lineage>
        <taxon>Bacteria</taxon>
        <taxon>Pseudomonadati</taxon>
        <taxon>Pseudomonadota</taxon>
        <taxon>Gammaproteobacteria</taxon>
        <taxon>Pseudomonadales</taxon>
        <taxon>Pseudomonadaceae</taxon>
        <taxon>Pseudomonas</taxon>
    </lineage>
</organism>
<protein>
    <submittedName>
        <fullName evidence="1">Uncharacterized protein</fullName>
    </submittedName>
</protein>
<proteinExistence type="predicted"/>
<evidence type="ECO:0000313" key="1">
    <source>
        <dbReference type="EMBL" id="APC19427.1"/>
    </source>
</evidence>
<keyword evidence="1" id="KW-0614">Plasmid</keyword>
<dbReference type="Proteomes" id="UP000182567">
    <property type="component" value="Plasmid unnamed1"/>
</dbReference>
<dbReference type="EMBL" id="CP017887">
    <property type="protein sequence ID" value="APC19427.1"/>
    <property type="molecule type" value="Genomic_DNA"/>
</dbReference>
<dbReference type="AlphaFoldDB" id="A0A1J0ETX1"/>
<reference evidence="2" key="1">
    <citation type="submission" date="2016-10" db="EMBL/GenBank/DDBJ databases">
        <title>Pseudomonas frederiksbergensis ERGS4:02 complete genome.</title>
        <authorList>
            <person name="Kumar R."/>
            <person name="Acharya V."/>
            <person name="Singh D."/>
        </authorList>
    </citation>
    <scope>NUCLEOTIDE SEQUENCE [LARGE SCALE GENOMIC DNA]</scope>
    <source>
        <strain evidence="2">ERGS4:02</strain>
        <plasmid evidence="2">Plasmid unnamed1</plasmid>
    </source>
</reference>
<gene>
    <name evidence="1" type="ORF">BLL42_27195</name>
</gene>
<name>A0A1J0ETX1_9PSED</name>